<evidence type="ECO:0000313" key="2">
    <source>
        <dbReference type="EMBL" id="CAH0373650.1"/>
    </source>
</evidence>
<dbReference type="Gene3D" id="3.90.1410.10">
    <property type="entry name" value="set domain protein methyltransferase, domain 1"/>
    <property type="match status" value="2"/>
</dbReference>
<organism evidence="1">
    <name type="scientific">Pelagomonas calceolata</name>
    <dbReference type="NCBI Taxonomy" id="35677"/>
    <lineage>
        <taxon>Eukaryota</taxon>
        <taxon>Sar</taxon>
        <taxon>Stramenopiles</taxon>
        <taxon>Ochrophyta</taxon>
        <taxon>Pelagophyceae</taxon>
        <taxon>Pelagomonadales</taxon>
        <taxon>Pelagomonadaceae</taxon>
        <taxon>Pelagomonas</taxon>
    </lineage>
</organism>
<name>A0A7S3ZYH4_9STRA</name>
<dbReference type="EMBL" id="CAKKNE010000004">
    <property type="protein sequence ID" value="CAH0373650.1"/>
    <property type="molecule type" value="Genomic_DNA"/>
</dbReference>
<dbReference type="SUPFAM" id="SSF82199">
    <property type="entry name" value="SET domain"/>
    <property type="match status" value="2"/>
</dbReference>
<gene>
    <name evidence="1" type="ORF">PCAL00307_LOCUS13247</name>
    <name evidence="2" type="ORF">PECAL_4P08680</name>
</gene>
<dbReference type="GO" id="GO:0016279">
    <property type="term" value="F:protein-lysine N-methyltransferase activity"/>
    <property type="evidence" value="ECO:0007669"/>
    <property type="project" value="TreeGrafter"/>
</dbReference>
<dbReference type="InterPro" id="IPR050600">
    <property type="entry name" value="SETD3_SETD6_MTase"/>
</dbReference>
<sequence length="916" mass="100551">MTVAICARRISHQIGATLVFSHLFFFCAPTNANLIDWLRLKGGIANGLEMAEFEGMGYGLRCSSRLETGAQALFVPSSVIFSGGNGNTIARAHGQIQPLSDADAIAFNLLLEQAKGPKSVWALYMSMLPPAVLTPKLFGQPALSALHEPQVARRAARAHDLAAATLVRVSPSLRRAVRAGCALASASDMNICIEAHTSMASWAWALSIVNSRALIFKGVRFLVPIADLVNHRTHIGAWMREVEHGNFFLKHHVLSTSGLHTSSDRNFAPGYQFFEDYGDNPTHIYVEHHGFVPEEENPFDCAPVKLPSLNHDGNGRANSRIDVLTAVGVHRMPSKCMPGELNRVRQDVRILIWALSINTTQLEACPATLSDGAASSQCEYAFPLPSLHERVIAPALLNEATGGLAAFKTTLKKDEMALVDPLLAHDLRLSICFRKSRKRVLMRLASEAAAAIICETSNNNPHDKNDDRVAHAPFVELKKTVMLGPLTKRVADFNAWTSSRNWPVLHVKAAILSSHGGRIGAVATKSLNQGEVYVDVPETDCLTTSAARREIGTAVRSLDDFHAILIFLVKCVVALIGSDGNVNTTNNQFGPYLALLPGIDEIVSLTLGITLGQDHHSAQSPPLLWANLPTKAATFARDRLEGSALVIALPAYVASTQRTYNAILQRINRRALGAAIRHSDVALSWPVFRWAAQILDSRSIWWNGQRHLVPMLDLVNAADAFEIPPGTSVHRTSTAVRDRKRFAITSAAWQFDQGEQVLENYGQPNHILYLYHGFALSANDHDCVRLDFKMTMAHDSDALDSETPESAAVKRRLLTFGFGALDYTTCVTSGSPHLGRLLEFISIKHGVSHKIHHSHSGAYLALLEEVDHRIYIYDLNTRGTVGHAKTLIYNELDHLRKLRSELTYLLGYNAFLPLGR</sequence>
<dbReference type="EMBL" id="HBIW01015357">
    <property type="protein sequence ID" value="CAE0697811.1"/>
    <property type="molecule type" value="Transcribed_RNA"/>
</dbReference>
<dbReference type="InterPro" id="IPR046341">
    <property type="entry name" value="SET_dom_sf"/>
</dbReference>
<dbReference type="OrthoDB" id="441812at2759"/>
<evidence type="ECO:0000313" key="1">
    <source>
        <dbReference type="EMBL" id="CAE0697811.1"/>
    </source>
</evidence>
<proteinExistence type="predicted"/>
<evidence type="ECO:0008006" key="4">
    <source>
        <dbReference type="Google" id="ProtNLM"/>
    </source>
</evidence>
<dbReference type="Proteomes" id="UP000789595">
    <property type="component" value="Unassembled WGS sequence"/>
</dbReference>
<dbReference type="AlphaFoldDB" id="A0A7S3ZYH4"/>
<reference evidence="2" key="2">
    <citation type="submission" date="2021-11" db="EMBL/GenBank/DDBJ databases">
        <authorList>
            <consortium name="Genoscope - CEA"/>
            <person name="William W."/>
        </authorList>
    </citation>
    <scope>NUCLEOTIDE SEQUENCE</scope>
</reference>
<accession>A0A7S3ZYH4</accession>
<reference evidence="1" key="1">
    <citation type="submission" date="2021-01" db="EMBL/GenBank/DDBJ databases">
        <authorList>
            <person name="Corre E."/>
            <person name="Pelletier E."/>
            <person name="Niang G."/>
            <person name="Scheremetjew M."/>
            <person name="Finn R."/>
            <person name="Kale V."/>
            <person name="Holt S."/>
            <person name="Cochrane G."/>
            <person name="Meng A."/>
            <person name="Brown T."/>
            <person name="Cohen L."/>
        </authorList>
    </citation>
    <scope>NUCLEOTIDE SEQUENCE</scope>
    <source>
        <strain evidence="1">CCMP1756</strain>
    </source>
</reference>
<dbReference type="PANTHER" id="PTHR13271">
    <property type="entry name" value="UNCHARACTERIZED PUTATIVE METHYLTRANSFERASE"/>
    <property type="match status" value="1"/>
</dbReference>
<keyword evidence="3" id="KW-1185">Reference proteome</keyword>
<dbReference type="CDD" id="cd10527">
    <property type="entry name" value="SET_LSMT"/>
    <property type="match status" value="2"/>
</dbReference>
<evidence type="ECO:0000313" key="3">
    <source>
        <dbReference type="Proteomes" id="UP000789595"/>
    </source>
</evidence>
<protein>
    <recommendedName>
        <fullName evidence="4">SET domain-containing protein</fullName>
    </recommendedName>
</protein>